<dbReference type="Pfam" id="PF00155">
    <property type="entry name" value="Aminotran_1_2"/>
    <property type="match status" value="1"/>
</dbReference>
<dbReference type="InterPro" id="IPR004839">
    <property type="entry name" value="Aminotransferase_I/II_large"/>
</dbReference>
<evidence type="ECO:0000256" key="4">
    <source>
        <dbReference type="ARBA" id="ARBA00022679"/>
    </source>
</evidence>
<sequence length="427" mass="47492">MTAMVPNHAIVPAPRVAHDGEDVWSIVNAAGAASPIQPIVNLGQGVFGFNPPQFAIDAAKDALNEVDCNQCSPTKGRPSLRKAISSAYTKLLERQIDADIEVVVTSGANEGTLCAFMAFIRLSDEVIVFEPFFDQYKSGIEMAGGVPRYVPLHPPDNSAKTISAASEWTIDFDELENAMTKSTKMIVLNTPHNPVGKVFSRAELQRLGDICLQHNIIILSDEVYDHLYYVPFTRIATLSSKLYSHTLTVASAGKAFHATGWRIGYLIGPEHLIKYVAAAHTRICYSSVSPLQQAVAIAFEHADKTGFWEESRTEMRGKVTRFCEVFDELGIPYTDPEGGYFVLANMSRVKIPDNFPFPSHIVNRRRDFKLCWFLIQTIGVATILPSEFYSDDNAHMGENFLRFAICKEDHVLEAAKERVRALREYLA</sequence>
<dbReference type="PANTHER" id="PTHR43807">
    <property type="entry name" value="FI04487P"/>
    <property type="match status" value="1"/>
</dbReference>
<organism evidence="7 8">
    <name type="scientific">Aspergillus leporis</name>
    <dbReference type="NCBI Taxonomy" id="41062"/>
    <lineage>
        <taxon>Eukaryota</taxon>
        <taxon>Fungi</taxon>
        <taxon>Dikarya</taxon>
        <taxon>Ascomycota</taxon>
        <taxon>Pezizomycotina</taxon>
        <taxon>Eurotiomycetes</taxon>
        <taxon>Eurotiomycetidae</taxon>
        <taxon>Eurotiales</taxon>
        <taxon>Aspergillaceae</taxon>
        <taxon>Aspergillus</taxon>
        <taxon>Aspergillus subgen. Circumdati</taxon>
    </lineage>
</organism>
<proteinExistence type="inferred from homology"/>
<dbReference type="Gene3D" id="3.90.1150.10">
    <property type="entry name" value="Aspartate Aminotransferase, domain 1"/>
    <property type="match status" value="1"/>
</dbReference>
<keyword evidence="3" id="KW-0032">Aminotransferase</keyword>
<comment type="similarity">
    <text evidence="2">Belongs to the class-I pyridoxal-phosphate-dependent aminotransferase family.</text>
</comment>
<dbReference type="EMBL" id="ML732234">
    <property type="protein sequence ID" value="KAB8073068.1"/>
    <property type="molecule type" value="Genomic_DNA"/>
</dbReference>
<keyword evidence="5" id="KW-0663">Pyridoxal phosphate</keyword>
<keyword evidence="8" id="KW-1185">Reference proteome</keyword>
<evidence type="ECO:0000259" key="6">
    <source>
        <dbReference type="Pfam" id="PF00155"/>
    </source>
</evidence>
<dbReference type="InterPro" id="IPR015424">
    <property type="entry name" value="PyrdxlP-dep_Trfase"/>
</dbReference>
<dbReference type="InterPro" id="IPR051326">
    <property type="entry name" value="Kynurenine-oxoglutarate_AT"/>
</dbReference>
<dbReference type="GO" id="GO:0016212">
    <property type="term" value="F:kynurenine-oxoglutarate transaminase activity"/>
    <property type="evidence" value="ECO:0007669"/>
    <property type="project" value="TreeGrafter"/>
</dbReference>
<evidence type="ECO:0000256" key="5">
    <source>
        <dbReference type="ARBA" id="ARBA00022898"/>
    </source>
</evidence>
<evidence type="ECO:0000313" key="7">
    <source>
        <dbReference type="EMBL" id="KAB8073068.1"/>
    </source>
</evidence>
<dbReference type="Proteomes" id="UP000326565">
    <property type="component" value="Unassembled WGS sequence"/>
</dbReference>
<evidence type="ECO:0000256" key="3">
    <source>
        <dbReference type="ARBA" id="ARBA00022576"/>
    </source>
</evidence>
<protein>
    <submittedName>
        <fullName evidence="7">Pyridoxal phosphate-dependent transferase</fullName>
    </submittedName>
</protein>
<dbReference type="FunFam" id="3.40.640.10:FF:000024">
    <property type="entry name" value="Kynurenine--oxoglutarate transaminase 3"/>
    <property type="match status" value="1"/>
</dbReference>
<dbReference type="InterPro" id="IPR015421">
    <property type="entry name" value="PyrdxlP-dep_Trfase_major"/>
</dbReference>
<dbReference type="AlphaFoldDB" id="A0A5N5WWY1"/>
<keyword evidence="4 7" id="KW-0808">Transferase</keyword>
<dbReference type="Gene3D" id="3.40.640.10">
    <property type="entry name" value="Type I PLP-dependent aspartate aminotransferase-like (Major domain)"/>
    <property type="match status" value="1"/>
</dbReference>
<dbReference type="SUPFAM" id="SSF53383">
    <property type="entry name" value="PLP-dependent transferases"/>
    <property type="match status" value="1"/>
</dbReference>
<feature type="domain" description="Aminotransferase class I/classII large" evidence="6">
    <location>
        <begin position="38"/>
        <end position="415"/>
    </location>
</feature>
<evidence type="ECO:0000313" key="8">
    <source>
        <dbReference type="Proteomes" id="UP000326565"/>
    </source>
</evidence>
<evidence type="ECO:0000256" key="1">
    <source>
        <dbReference type="ARBA" id="ARBA00001933"/>
    </source>
</evidence>
<comment type="cofactor">
    <cofactor evidence="1">
        <name>pyridoxal 5'-phosphate</name>
        <dbReference type="ChEBI" id="CHEBI:597326"/>
    </cofactor>
</comment>
<dbReference type="GO" id="GO:0030170">
    <property type="term" value="F:pyridoxal phosphate binding"/>
    <property type="evidence" value="ECO:0007669"/>
    <property type="project" value="InterPro"/>
</dbReference>
<name>A0A5N5WWY1_9EURO</name>
<dbReference type="GO" id="GO:0005739">
    <property type="term" value="C:mitochondrion"/>
    <property type="evidence" value="ECO:0007669"/>
    <property type="project" value="TreeGrafter"/>
</dbReference>
<accession>A0A5N5WWY1</accession>
<evidence type="ECO:0000256" key="2">
    <source>
        <dbReference type="ARBA" id="ARBA00007441"/>
    </source>
</evidence>
<dbReference type="CDD" id="cd00609">
    <property type="entry name" value="AAT_like"/>
    <property type="match status" value="1"/>
</dbReference>
<dbReference type="PANTHER" id="PTHR43807:SF20">
    <property type="entry name" value="FI04487P"/>
    <property type="match status" value="1"/>
</dbReference>
<gene>
    <name evidence="7" type="ORF">BDV29DRAFT_157981</name>
</gene>
<reference evidence="7 8" key="1">
    <citation type="submission" date="2019-04" db="EMBL/GenBank/DDBJ databases">
        <title>Friends and foes A comparative genomics study of 23 Aspergillus species from section Flavi.</title>
        <authorList>
            <consortium name="DOE Joint Genome Institute"/>
            <person name="Kjaerbolling I."/>
            <person name="Vesth T."/>
            <person name="Frisvad J.C."/>
            <person name="Nybo J.L."/>
            <person name="Theobald S."/>
            <person name="Kildgaard S."/>
            <person name="Isbrandt T."/>
            <person name="Kuo A."/>
            <person name="Sato A."/>
            <person name="Lyhne E.K."/>
            <person name="Kogle M.E."/>
            <person name="Wiebenga A."/>
            <person name="Kun R.S."/>
            <person name="Lubbers R.J."/>
            <person name="Makela M.R."/>
            <person name="Barry K."/>
            <person name="Chovatia M."/>
            <person name="Clum A."/>
            <person name="Daum C."/>
            <person name="Haridas S."/>
            <person name="He G."/>
            <person name="LaButti K."/>
            <person name="Lipzen A."/>
            <person name="Mondo S."/>
            <person name="Riley R."/>
            <person name="Salamov A."/>
            <person name="Simmons B.A."/>
            <person name="Magnuson J.K."/>
            <person name="Henrissat B."/>
            <person name="Mortensen U.H."/>
            <person name="Larsen T.O."/>
            <person name="Devries R.P."/>
            <person name="Grigoriev I.V."/>
            <person name="Machida M."/>
            <person name="Baker S.E."/>
            <person name="Andersen M.R."/>
        </authorList>
    </citation>
    <scope>NUCLEOTIDE SEQUENCE [LARGE SCALE GENOMIC DNA]</scope>
    <source>
        <strain evidence="7 8">CBS 151.66</strain>
    </source>
</reference>
<dbReference type="OrthoDB" id="2414662at2759"/>
<dbReference type="InterPro" id="IPR015422">
    <property type="entry name" value="PyrdxlP-dep_Trfase_small"/>
</dbReference>